<evidence type="ECO:0000256" key="1">
    <source>
        <dbReference type="SAM" id="MobiDB-lite"/>
    </source>
</evidence>
<organism evidence="2 3">
    <name type="scientific">Cyclotella atomus</name>
    <dbReference type="NCBI Taxonomy" id="382360"/>
    <lineage>
        <taxon>Eukaryota</taxon>
        <taxon>Sar</taxon>
        <taxon>Stramenopiles</taxon>
        <taxon>Ochrophyta</taxon>
        <taxon>Bacillariophyta</taxon>
        <taxon>Coscinodiscophyceae</taxon>
        <taxon>Thalassiosirophycidae</taxon>
        <taxon>Stephanodiscales</taxon>
        <taxon>Stephanodiscaceae</taxon>
        <taxon>Cyclotella</taxon>
    </lineage>
</organism>
<name>A0ABD3P458_9STRA</name>
<comment type="caution">
    <text evidence="2">The sequence shown here is derived from an EMBL/GenBank/DDBJ whole genome shotgun (WGS) entry which is preliminary data.</text>
</comment>
<feature type="compositionally biased region" description="Polar residues" evidence="1">
    <location>
        <begin position="202"/>
        <end position="226"/>
    </location>
</feature>
<sequence length="350" mass="38899">MVLEISGNNSMQLVHLHRKSKDLSMNGLVHVHDEDEISLHCEGFDADVSMVQSLVRFRVLKIDLTTIESTPVGHDGGSDCVIDPDESIQCQTPNDCSQKCSNSDALDVKQRHCATIKDRSEIPAAEAVCDLELKNSNESDQASDGVTSPTLTAVTKNHGSQSEEESPTQIESAPLTMPMHFLEATTSNSYQLPQKTMLAYDNQQSQSHIDSGVTSSQTTPQRGNTSSKRKHQDIDYEVRTNITSDFEKEAPKSECSQVSVPMSSLTYDQLRQLHEKSSGINTEQHASVRNAVLSLTLALTSNASAWDSSFINAYNEKESMKEESSRKHKRWMPRLLHGTDIILHQRELDK</sequence>
<dbReference type="Proteomes" id="UP001530400">
    <property type="component" value="Unassembled WGS sequence"/>
</dbReference>
<feature type="region of interest" description="Disordered" evidence="1">
    <location>
        <begin position="136"/>
        <end position="170"/>
    </location>
</feature>
<proteinExistence type="predicted"/>
<keyword evidence="3" id="KW-1185">Reference proteome</keyword>
<dbReference type="EMBL" id="JALLPJ020000802">
    <property type="protein sequence ID" value="KAL3782554.1"/>
    <property type="molecule type" value="Genomic_DNA"/>
</dbReference>
<gene>
    <name evidence="2" type="ORF">ACHAWO_000754</name>
</gene>
<accession>A0ABD3P458</accession>
<protein>
    <submittedName>
        <fullName evidence="2">Uncharacterized protein</fullName>
    </submittedName>
</protein>
<dbReference type="AlphaFoldDB" id="A0ABD3P458"/>
<evidence type="ECO:0000313" key="3">
    <source>
        <dbReference type="Proteomes" id="UP001530400"/>
    </source>
</evidence>
<feature type="compositionally biased region" description="Polar residues" evidence="1">
    <location>
        <begin position="138"/>
        <end position="160"/>
    </location>
</feature>
<reference evidence="2 3" key="1">
    <citation type="submission" date="2024-10" db="EMBL/GenBank/DDBJ databases">
        <title>Updated reference genomes for cyclostephanoid diatoms.</title>
        <authorList>
            <person name="Roberts W.R."/>
            <person name="Alverson A.J."/>
        </authorList>
    </citation>
    <scope>NUCLEOTIDE SEQUENCE [LARGE SCALE GENOMIC DNA]</scope>
    <source>
        <strain evidence="2 3">AJA010-31</strain>
    </source>
</reference>
<feature type="region of interest" description="Disordered" evidence="1">
    <location>
        <begin position="202"/>
        <end position="233"/>
    </location>
</feature>
<evidence type="ECO:0000313" key="2">
    <source>
        <dbReference type="EMBL" id="KAL3782554.1"/>
    </source>
</evidence>